<feature type="transmembrane region" description="Helical" evidence="12">
    <location>
        <begin position="272"/>
        <end position="295"/>
    </location>
</feature>
<gene>
    <name evidence="15" type="primary">LOC106478656</name>
</gene>
<evidence type="ECO:0000256" key="12">
    <source>
        <dbReference type="SAM" id="Phobius"/>
    </source>
</evidence>
<organism evidence="14 15">
    <name type="scientific">Limulus polyphemus</name>
    <name type="common">Atlantic horseshoe crab</name>
    <dbReference type="NCBI Taxonomy" id="6850"/>
    <lineage>
        <taxon>Eukaryota</taxon>
        <taxon>Metazoa</taxon>
        <taxon>Ecdysozoa</taxon>
        <taxon>Arthropoda</taxon>
        <taxon>Chelicerata</taxon>
        <taxon>Merostomata</taxon>
        <taxon>Xiphosura</taxon>
        <taxon>Limulidae</taxon>
        <taxon>Limulus</taxon>
    </lineage>
</organism>
<evidence type="ECO:0000256" key="6">
    <source>
        <dbReference type="ARBA" id="ARBA00023040"/>
    </source>
</evidence>
<name>A0ABM1C5N4_LIMPO</name>
<keyword evidence="7 12" id="KW-0472">Membrane</keyword>
<proteinExistence type="inferred from homology"/>
<evidence type="ECO:0000256" key="9">
    <source>
        <dbReference type="ARBA" id="ARBA00023180"/>
    </source>
</evidence>
<keyword evidence="9" id="KW-0325">Glycoprotein</keyword>
<feature type="transmembrane region" description="Helical" evidence="12">
    <location>
        <begin position="190"/>
        <end position="212"/>
    </location>
</feature>
<sequence>CMFSPNNGWTSGAYRCHCRKGFYSAMRSPEFNGTLVESAWKEKEVIHSPNYDLLYTCKPCPPGCEMCVDDSPCLSPYNWAFRISLLVISMLCIVLSIVLACYVYRYRKLKVIKVASPVFLCITLLGCAIMYTEMAAIFPALDVYSCVATKWTRHMGFCLTYSGLLLKTWRVSLTYRVKSAHKLKLTDRQLLQWLFPILFIMGIYLGSWTISSPPEAIYIHDWFNLRFRQCDYNWWDHSLAIGEFLFLLWGIRVCYNVRNAESFFNEAKHISWAIYNITCVNIIMVMIHLVILPSADPDVKYLFGFIRTQLSTTVTIVFIFGPKFYRVIKGQGDTWDNRARARGVTASFSLNGVGLVHEETTDLYQENEELKEEVQKLAAQIEFMRIVHMEMNNRHLKPKHGSFFSQSNTAQSPIVRSIYTKFESTDSPGSRICPAAELISERV</sequence>
<reference evidence="15" key="1">
    <citation type="submission" date="2025-08" db="UniProtKB">
        <authorList>
            <consortium name="RefSeq"/>
        </authorList>
    </citation>
    <scope>IDENTIFICATION</scope>
    <source>
        <tissue evidence="15">Muscle</tissue>
    </source>
</reference>
<keyword evidence="4 12" id="KW-0812">Transmembrane</keyword>
<comment type="subcellular location">
    <subcellularLocation>
        <location evidence="1">Cell membrane</location>
        <topology evidence="1">Multi-pass membrane protein</topology>
    </subcellularLocation>
</comment>
<feature type="non-terminal residue" evidence="15">
    <location>
        <position position="1"/>
    </location>
</feature>
<evidence type="ECO:0000256" key="1">
    <source>
        <dbReference type="ARBA" id="ARBA00004651"/>
    </source>
</evidence>
<dbReference type="InterPro" id="IPR043458">
    <property type="entry name" value="GPR158/179"/>
</dbReference>
<dbReference type="PANTHER" id="PTHR32546:SF16">
    <property type="entry name" value="G-PROTEIN COUPLED RECEPTOR CG31760-RELATED"/>
    <property type="match status" value="1"/>
</dbReference>
<evidence type="ECO:0000256" key="8">
    <source>
        <dbReference type="ARBA" id="ARBA00023170"/>
    </source>
</evidence>
<feature type="domain" description="G-protein coupled receptors family 3 profile" evidence="13">
    <location>
        <begin position="81"/>
        <end position="328"/>
    </location>
</feature>
<keyword evidence="6" id="KW-0297">G-protein coupled receptor</keyword>
<dbReference type="RefSeq" id="XP_013794665.1">
    <property type="nucleotide sequence ID" value="XM_013939211.2"/>
</dbReference>
<keyword evidence="5 12" id="KW-1133">Transmembrane helix</keyword>
<feature type="coiled-coil region" evidence="11">
    <location>
        <begin position="360"/>
        <end position="387"/>
    </location>
</feature>
<keyword evidence="3" id="KW-1003">Cell membrane</keyword>
<evidence type="ECO:0000256" key="2">
    <source>
        <dbReference type="ARBA" id="ARBA00007242"/>
    </source>
</evidence>
<evidence type="ECO:0000256" key="3">
    <source>
        <dbReference type="ARBA" id="ARBA00022475"/>
    </source>
</evidence>
<feature type="transmembrane region" description="Helical" evidence="12">
    <location>
        <begin position="301"/>
        <end position="321"/>
    </location>
</feature>
<evidence type="ECO:0000313" key="15">
    <source>
        <dbReference type="RefSeq" id="XP_013794665.1"/>
    </source>
</evidence>
<keyword evidence="10" id="KW-0807">Transducer</keyword>
<dbReference type="Pfam" id="PF00003">
    <property type="entry name" value="7tm_3"/>
    <property type="match status" value="1"/>
</dbReference>
<evidence type="ECO:0000259" key="13">
    <source>
        <dbReference type="PROSITE" id="PS50259"/>
    </source>
</evidence>
<keyword evidence="14" id="KW-1185">Reference proteome</keyword>
<keyword evidence="11" id="KW-0175">Coiled coil</keyword>
<dbReference type="PANTHER" id="PTHR32546">
    <property type="entry name" value="G-PROTEIN COUPLED RECEPTOR 158-RELATED"/>
    <property type="match status" value="1"/>
</dbReference>
<dbReference type="InterPro" id="IPR017978">
    <property type="entry name" value="GPCR_3_C"/>
</dbReference>
<accession>A0ABM1C5N4</accession>
<feature type="transmembrane region" description="Helical" evidence="12">
    <location>
        <begin position="79"/>
        <end position="104"/>
    </location>
</feature>
<evidence type="ECO:0000256" key="11">
    <source>
        <dbReference type="SAM" id="Coils"/>
    </source>
</evidence>
<evidence type="ECO:0000256" key="5">
    <source>
        <dbReference type="ARBA" id="ARBA00022989"/>
    </source>
</evidence>
<dbReference type="Proteomes" id="UP000694941">
    <property type="component" value="Unplaced"/>
</dbReference>
<evidence type="ECO:0000256" key="4">
    <source>
        <dbReference type="ARBA" id="ARBA00022692"/>
    </source>
</evidence>
<evidence type="ECO:0000313" key="14">
    <source>
        <dbReference type="Proteomes" id="UP000694941"/>
    </source>
</evidence>
<dbReference type="PROSITE" id="PS50259">
    <property type="entry name" value="G_PROTEIN_RECEP_F3_4"/>
    <property type="match status" value="1"/>
</dbReference>
<feature type="transmembrane region" description="Helical" evidence="12">
    <location>
        <begin position="151"/>
        <end position="169"/>
    </location>
</feature>
<protein>
    <submittedName>
        <fullName evidence="15">Probable G-protein coupled receptor CG31760</fullName>
    </submittedName>
</protein>
<keyword evidence="8 15" id="KW-0675">Receptor</keyword>
<feature type="transmembrane region" description="Helical" evidence="12">
    <location>
        <begin position="232"/>
        <end position="251"/>
    </location>
</feature>
<comment type="similarity">
    <text evidence="2">Belongs to the G-protein coupled receptor 3 family.</text>
</comment>
<evidence type="ECO:0000256" key="10">
    <source>
        <dbReference type="ARBA" id="ARBA00023224"/>
    </source>
</evidence>
<dbReference type="CDD" id="cd15293">
    <property type="entry name" value="7tmC_GPR158-like"/>
    <property type="match status" value="1"/>
</dbReference>
<evidence type="ECO:0000256" key="7">
    <source>
        <dbReference type="ARBA" id="ARBA00023136"/>
    </source>
</evidence>
<dbReference type="GeneID" id="106478656"/>
<feature type="transmembrane region" description="Helical" evidence="12">
    <location>
        <begin position="111"/>
        <end position="131"/>
    </location>
</feature>